<evidence type="ECO:0000313" key="5">
    <source>
        <dbReference type="Proteomes" id="UP000001876"/>
    </source>
</evidence>
<dbReference type="PROSITE" id="PS50011">
    <property type="entry name" value="PROTEIN_KINASE_DOM"/>
    <property type="match status" value="1"/>
</dbReference>
<dbReference type="GO" id="GO:0004672">
    <property type="term" value="F:protein kinase activity"/>
    <property type="evidence" value="ECO:0007669"/>
    <property type="project" value="InterPro"/>
</dbReference>
<dbReference type="InterPro" id="IPR011009">
    <property type="entry name" value="Kinase-like_dom_sf"/>
</dbReference>
<dbReference type="GeneID" id="9688299"/>
<dbReference type="eggNOG" id="KOG0594">
    <property type="taxonomic scope" value="Eukaryota"/>
</dbReference>
<dbReference type="OrthoDB" id="1427786at2759"/>
<sequence length="223" mass="24966">MRAQWTRSCDAEHAASCRPPVEWIDQTDGRLLPERARSVFRQVLEGLDYAHSRGICHRNLHAGHVLLDPRANDGEGRAVIASWASSRKNQWPVGNQSPLRTCTYGTGVDVWAAGCVFAELLLGHSLFNKFAYADGAQTLDQLLCVFKLFGTPTEETWPDAMSYRGWSPDAYPKWTPAPLSTVFPNIGACAADLLWRLMALDPSKRITARRALKHPYFTRPDLD</sequence>
<dbReference type="SMART" id="SM00220">
    <property type="entry name" value="S_TKc"/>
    <property type="match status" value="1"/>
</dbReference>
<reference evidence="4 5" key="1">
    <citation type="journal article" date="2009" name="Science">
        <title>Green evolution and dynamic adaptations revealed by genomes of the marine picoeukaryotes Micromonas.</title>
        <authorList>
            <person name="Worden A.Z."/>
            <person name="Lee J.H."/>
            <person name="Mock T."/>
            <person name="Rouze P."/>
            <person name="Simmons M.P."/>
            <person name="Aerts A.L."/>
            <person name="Allen A.E."/>
            <person name="Cuvelier M.L."/>
            <person name="Derelle E."/>
            <person name="Everett M.V."/>
            <person name="Foulon E."/>
            <person name="Grimwood J."/>
            <person name="Gundlach H."/>
            <person name="Henrissat B."/>
            <person name="Napoli C."/>
            <person name="McDonald S.M."/>
            <person name="Parker M.S."/>
            <person name="Rombauts S."/>
            <person name="Salamov A."/>
            <person name="Von Dassow P."/>
            <person name="Badger J.H."/>
            <person name="Coutinho P.M."/>
            <person name="Demir E."/>
            <person name="Dubchak I."/>
            <person name="Gentemann C."/>
            <person name="Eikrem W."/>
            <person name="Gready J.E."/>
            <person name="John U."/>
            <person name="Lanier W."/>
            <person name="Lindquist E.A."/>
            <person name="Lucas S."/>
            <person name="Mayer K.F."/>
            <person name="Moreau H."/>
            <person name="Not F."/>
            <person name="Otillar R."/>
            <person name="Panaud O."/>
            <person name="Pangilinan J."/>
            <person name="Paulsen I."/>
            <person name="Piegu B."/>
            <person name="Poliakov A."/>
            <person name="Robbens S."/>
            <person name="Schmutz J."/>
            <person name="Toulza E."/>
            <person name="Wyss T."/>
            <person name="Zelensky A."/>
            <person name="Zhou K."/>
            <person name="Armbrust E.V."/>
            <person name="Bhattacharya D."/>
            <person name="Goodenough U.W."/>
            <person name="Van de Peer Y."/>
            <person name="Grigoriev I.V."/>
        </authorList>
    </citation>
    <scope>NUCLEOTIDE SEQUENCE [LARGE SCALE GENOMIC DNA]</scope>
    <source>
        <strain evidence="4 5">CCMP1545</strain>
    </source>
</reference>
<proteinExistence type="predicted"/>
<dbReference type="STRING" id="564608.C1N4V5"/>
<feature type="domain" description="Protein kinase" evidence="3">
    <location>
        <begin position="1"/>
        <end position="217"/>
    </location>
</feature>
<dbReference type="InterPro" id="IPR000719">
    <property type="entry name" value="Prot_kinase_dom"/>
</dbReference>
<evidence type="ECO:0000256" key="1">
    <source>
        <dbReference type="ARBA" id="ARBA00022741"/>
    </source>
</evidence>
<keyword evidence="1" id="KW-0547">Nucleotide-binding</keyword>
<dbReference type="Pfam" id="PF00069">
    <property type="entry name" value="Pkinase"/>
    <property type="match status" value="1"/>
</dbReference>
<dbReference type="AlphaFoldDB" id="C1N4V5"/>
<dbReference type="PANTHER" id="PTHR24055">
    <property type="entry name" value="MITOGEN-ACTIVATED PROTEIN KINASE"/>
    <property type="match status" value="1"/>
</dbReference>
<dbReference type="EMBL" id="GG663747">
    <property type="protein sequence ID" value="EEH53001.1"/>
    <property type="molecule type" value="Genomic_DNA"/>
</dbReference>
<evidence type="ECO:0000259" key="3">
    <source>
        <dbReference type="PROSITE" id="PS50011"/>
    </source>
</evidence>
<dbReference type="Proteomes" id="UP000001876">
    <property type="component" value="Unassembled WGS sequence"/>
</dbReference>
<protein>
    <submittedName>
        <fullName evidence="4">Predicted protein</fullName>
    </submittedName>
</protein>
<dbReference type="KEGG" id="mpp:MICPUCDRAFT_21735"/>
<accession>C1N4V5</accession>
<dbReference type="InterPro" id="IPR050117">
    <property type="entry name" value="MAPK"/>
</dbReference>
<dbReference type="Gene3D" id="1.10.510.10">
    <property type="entry name" value="Transferase(Phosphotransferase) domain 1"/>
    <property type="match status" value="1"/>
</dbReference>
<keyword evidence="2" id="KW-0067">ATP-binding</keyword>
<keyword evidence="5" id="KW-1185">Reference proteome</keyword>
<evidence type="ECO:0000313" key="4">
    <source>
        <dbReference type="EMBL" id="EEH53001.1"/>
    </source>
</evidence>
<dbReference type="GO" id="GO:0005524">
    <property type="term" value="F:ATP binding"/>
    <property type="evidence" value="ECO:0007669"/>
    <property type="project" value="UniProtKB-KW"/>
</dbReference>
<evidence type="ECO:0000256" key="2">
    <source>
        <dbReference type="ARBA" id="ARBA00022840"/>
    </source>
</evidence>
<dbReference type="RefSeq" id="XP_003063062.1">
    <property type="nucleotide sequence ID" value="XM_003063016.1"/>
</dbReference>
<dbReference type="SUPFAM" id="SSF56112">
    <property type="entry name" value="Protein kinase-like (PK-like)"/>
    <property type="match status" value="1"/>
</dbReference>
<name>C1N4V5_MICPC</name>
<feature type="non-terminal residue" evidence="4">
    <location>
        <position position="223"/>
    </location>
</feature>
<organism evidence="5">
    <name type="scientific">Micromonas pusilla (strain CCMP1545)</name>
    <name type="common">Picoplanktonic green alga</name>
    <dbReference type="NCBI Taxonomy" id="564608"/>
    <lineage>
        <taxon>Eukaryota</taxon>
        <taxon>Viridiplantae</taxon>
        <taxon>Chlorophyta</taxon>
        <taxon>Mamiellophyceae</taxon>
        <taxon>Mamiellales</taxon>
        <taxon>Mamiellaceae</taxon>
        <taxon>Micromonas</taxon>
    </lineage>
</organism>
<gene>
    <name evidence="4" type="ORF">MICPUCDRAFT_21735</name>
</gene>